<evidence type="ECO:0000259" key="2">
    <source>
        <dbReference type="Pfam" id="PF01370"/>
    </source>
</evidence>
<evidence type="ECO:0000256" key="1">
    <source>
        <dbReference type="ARBA" id="ARBA00007637"/>
    </source>
</evidence>
<sequence>MEIIVTGANGFLGKYIVKALVNKNNLKSLSRTSGDYQVSLENEVPNFEQKFDLVVHAAGKAHSIPSTAEEKQQFHDVNVLGTLNFLKGFEKVGLPEQFVFISSISVYGQEYGIEITEEYQLKAKDAYGLSKIEAEVLVMEWCKKYNVVCTILRLPLLVGKNPPGNLGAMIKAIDKGYYFNIGGGKARKSMVLAEDVASFIPKVAAIGGTYNLTDGINPDFKELSRVISKQRNKKMPFNLPLFIAKIMGYTGDLLGDKAPINSSKIKKITSDLTFDDSKARELLGWNPKSVLDYLKNNNL</sequence>
<proteinExistence type="inferred from homology"/>
<dbReference type="Pfam" id="PF01370">
    <property type="entry name" value="Epimerase"/>
    <property type="match status" value="1"/>
</dbReference>
<comment type="caution">
    <text evidence="3">The sequence shown here is derived from an EMBL/GenBank/DDBJ whole genome shotgun (WGS) entry which is preliminary data.</text>
</comment>
<dbReference type="AlphaFoldDB" id="A0A2W7U5G4"/>
<dbReference type="PANTHER" id="PTHR43000">
    <property type="entry name" value="DTDP-D-GLUCOSE 4,6-DEHYDRATASE-RELATED"/>
    <property type="match status" value="1"/>
</dbReference>
<comment type="similarity">
    <text evidence="1">Belongs to the NAD(P)-dependent epimerase/dehydratase family.</text>
</comment>
<gene>
    <name evidence="3" type="ORF">DOS84_15275</name>
</gene>
<reference evidence="3 4" key="1">
    <citation type="submission" date="2018-06" db="EMBL/GenBank/DDBJ databases">
        <title>Flavobacterium sp IMCC34762, genome.</title>
        <authorList>
            <person name="Joung Y."/>
            <person name="Cho J."/>
            <person name="Song J."/>
        </authorList>
    </citation>
    <scope>NUCLEOTIDE SEQUENCE [LARGE SCALE GENOMIC DNA]</scope>
    <source>
        <strain evidence="3 4">IMCC34762</strain>
    </source>
</reference>
<feature type="domain" description="NAD-dependent epimerase/dehydratase" evidence="2">
    <location>
        <begin position="3"/>
        <end position="204"/>
    </location>
</feature>
<dbReference type="Proteomes" id="UP000249177">
    <property type="component" value="Unassembled WGS sequence"/>
</dbReference>
<dbReference type="Gene3D" id="3.40.50.720">
    <property type="entry name" value="NAD(P)-binding Rossmann-like Domain"/>
    <property type="match status" value="1"/>
</dbReference>
<protein>
    <submittedName>
        <fullName evidence="3">NAD(P)-dependent oxidoreductase</fullName>
    </submittedName>
</protein>
<keyword evidence="4" id="KW-1185">Reference proteome</keyword>
<organism evidence="3 4">
    <name type="scientific">Flavobacterium aquariorum</name>
    <dbReference type="NCBI Taxonomy" id="2217670"/>
    <lineage>
        <taxon>Bacteria</taxon>
        <taxon>Pseudomonadati</taxon>
        <taxon>Bacteroidota</taxon>
        <taxon>Flavobacteriia</taxon>
        <taxon>Flavobacteriales</taxon>
        <taxon>Flavobacteriaceae</taxon>
        <taxon>Flavobacterium</taxon>
    </lineage>
</organism>
<evidence type="ECO:0000313" key="3">
    <source>
        <dbReference type="EMBL" id="PZX92479.1"/>
    </source>
</evidence>
<evidence type="ECO:0000313" key="4">
    <source>
        <dbReference type="Proteomes" id="UP000249177"/>
    </source>
</evidence>
<accession>A0A2W7U5G4</accession>
<dbReference type="RefSeq" id="WP_111410986.1">
    <property type="nucleotide sequence ID" value="NZ_QKXH01000010.1"/>
</dbReference>
<dbReference type="InterPro" id="IPR036291">
    <property type="entry name" value="NAD(P)-bd_dom_sf"/>
</dbReference>
<dbReference type="OrthoDB" id="329806at2"/>
<dbReference type="SUPFAM" id="SSF51735">
    <property type="entry name" value="NAD(P)-binding Rossmann-fold domains"/>
    <property type="match status" value="1"/>
</dbReference>
<dbReference type="EMBL" id="QKXH01000010">
    <property type="protein sequence ID" value="PZX92479.1"/>
    <property type="molecule type" value="Genomic_DNA"/>
</dbReference>
<dbReference type="InterPro" id="IPR001509">
    <property type="entry name" value="Epimerase_deHydtase"/>
</dbReference>
<name>A0A2W7U5G4_9FLAO</name>